<dbReference type="AlphaFoldDB" id="A0AA41T8Y0"/>
<dbReference type="InterPro" id="IPR036322">
    <property type="entry name" value="WD40_repeat_dom_sf"/>
</dbReference>
<dbReference type="InterPro" id="IPR001680">
    <property type="entry name" value="WD40_rpt"/>
</dbReference>
<keyword evidence="8" id="KW-0677">Repeat</keyword>
<dbReference type="SMART" id="SM00320">
    <property type="entry name" value="WD40"/>
    <property type="match status" value="2"/>
</dbReference>
<dbReference type="Pfam" id="PF00044">
    <property type="entry name" value="Gp_dh_N"/>
    <property type="match status" value="1"/>
</dbReference>
<evidence type="ECO:0000256" key="12">
    <source>
        <dbReference type="ARBA" id="ARBA00047698"/>
    </source>
</evidence>
<sequence>MVKVRVNGFGRIGRLVTSAVFSSGKVDIIVNNDPFIDLNYMVYQFQCDSTHGKFHGTVKAENGKLVINGKSISTFQEQDPTNIKGGDAGTEKDGDKRVIISAPSADAPMLVMGVNHEKYDNPFKIISSASCTTNCLAPLAKVIHDNFGVVEGLMTAVHAITATQKTVEGPSGKLWHDGHGAVQNIIPASTGTAKAVDKVIPELHGKLTGMVFHVPTLNVLPPPWFGCDKDDCCCPGTKMRKSSWQSRRRHGRSGHQQNPWLRQRHSSQRQVYTTEGPQNLQDPGCEDDESASTSASPNTAADSSVPDLPGYYYDPEKKRYFRLLPGHNNCNPLTKESIRQKEVESKRLQLLEEDEQRKKVARKGLNASSFLQKSRLGFLNVTSYCRLAHELRVSCMERRKVQIQSSDPSALASDRFNLILADTNSDRLFTVNDVKVGGSKYGIISLRGLKTPMLKVHMHENLYFTNRKVNSVCWASLNHLDSHILLCLMGLAETPGCATLLPASLFVSSHPGVDRPGMLCSFRIPGAWSCAWSMNIQANNCFSTGLSRRVLLTNVVTGHRQTYGTNSDILAQQFAVTTPLLFNGCRSGEIFAIDLRSRSQGKGWKATRLFHDSAVTSVQILQEEQYLMASDMAGKIKLWDLRTTKCIRQYEGHVNEYAYLPLHVHEEEGIVVAVGQDCYTRIWSLHDAHLLRTIPSPHPTSKADIPSVAFSSRLGGSRGAPGLLMAVRQDLYCFSYG</sequence>
<dbReference type="GO" id="GO:0004365">
    <property type="term" value="F:glyceraldehyde-3-phosphate dehydrogenase (NAD+) (phosphorylating) activity"/>
    <property type="evidence" value="ECO:0007669"/>
    <property type="project" value="UniProtKB-EC"/>
</dbReference>
<dbReference type="Pfam" id="PF23761">
    <property type="entry name" value="Beta-prop_DCAF4"/>
    <property type="match status" value="1"/>
</dbReference>
<evidence type="ECO:0000256" key="9">
    <source>
        <dbReference type="ARBA" id="ARBA00022786"/>
    </source>
</evidence>
<evidence type="ECO:0000256" key="2">
    <source>
        <dbReference type="ARBA" id="ARBA00004869"/>
    </source>
</evidence>
<evidence type="ECO:0000313" key="20">
    <source>
        <dbReference type="Proteomes" id="UP001166674"/>
    </source>
</evidence>
<dbReference type="SUPFAM" id="SSF55347">
    <property type="entry name" value="Glyceraldehyde-3-phosphate dehydrogenase-like, C-terminal domain"/>
    <property type="match status" value="1"/>
</dbReference>
<dbReference type="SMART" id="SM00846">
    <property type="entry name" value="Gp_dh_N"/>
    <property type="match status" value="1"/>
</dbReference>
<feature type="compositionally biased region" description="Basic residues" evidence="17">
    <location>
        <begin position="243"/>
        <end position="253"/>
    </location>
</feature>
<dbReference type="GO" id="GO:0051287">
    <property type="term" value="F:NAD binding"/>
    <property type="evidence" value="ECO:0007669"/>
    <property type="project" value="InterPro"/>
</dbReference>
<feature type="region of interest" description="Disordered" evidence="17">
    <location>
        <begin position="243"/>
        <end position="309"/>
    </location>
</feature>
<accession>A0AA41T8Y0</accession>
<evidence type="ECO:0000256" key="13">
    <source>
        <dbReference type="ARBA" id="ARBA00071148"/>
    </source>
</evidence>
<proteinExistence type="inferred from homology"/>
<keyword evidence="11" id="KW-0324">Glycolysis</keyword>
<dbReference type="GO" id="GO:0080008">
    <property type="term" value="C:Cul4-RING E3 ubiquitin ligase complex"/>
    <property type="evidence" value="ECO:0007669"/>
    <property type="project" value="TreeGrafter"/>
</dbReference>
<comment type="catalytic activity">
    <reaction evidence="12">
        <text>D-glyceraldehyde 3-phosphate + phosphate + NAD(+) = (2R)-3-phospho-glyceroyl phosphate + NADH + H(+)</text>
        <dbReference type="Rhea" id="RHEA:10300"/>
        <dbReference type="ChEBI" id="CHEBI:15378"/>
        <dbReference type="ChEBI" id="CHEBI:43474"/>
        <dbReference type="ChEBI" id="CHEBI:57540"/>
        <dbReference type="ChEBI" id="CHEBI:57604"/>
        <dbReference type="ChEBI" id="CHEBI:57945"/>
        <dbReference type="ChEBI" id="CHEBI:59776"/>
        <dbReference type="EC" id="1.2.1.12"/>
    </reaction>
</comment>
<comment type="pathway">
    <text evidence="2">Carbohydrate degradation; glycolysis; pyruvate from D-glyceraldehyde 3-phosphate: step 1/5.</text>
</comment>
<comment type="similarity">
    <text evidence="4 16">Belongs to the glyceraldehyde-3-phosphate dehydrogenase family.</text>
</comment>
<evidence type="ECO:0000256" key="11">
    <source>
        <dbReference type="ARBA" id="ARBA00023152"/>
    </source>
</evidence>
<comment type="subunit">
    <text evidence="5">Interacts with DDB1 and CUL4A.</text>
</comment>
<dbReference type="PROSITE" id="PS50082">
    <property type="entry name" value="WD_REPEATS_2"/>
    <property type="match status" value="1"/>
</dbReference>
<reference evidence="19" key="1">
    <citation type="submission" date="2020-03" db="EMBL/GenBank/DDBJ databases">
        <title>Studies in the Genomics of Life Span.</title>
        <authorList>
            <person name="Glass D."/>
        </authorList>
    </citation>
    <scope>NUCLEOTIDE SEQUENCE</scope>
    <source>
        <strain evidence="19">SUZIE</strain>
        <tissue evidence="19">Muscle</tissue>
    </source>
</reference>
<keyword evidence="10" id="KW-0560">Oxidoreductase</keyword>
<dbReference type="SUPFAM" id="SSF51735">
    <property type="entry name" value="NAD(P)-binding Rossmann-fold domains"/>
    <property type="match status" value="1"/>
</dbReference>
<evidence type="ECO:0000256" key="5">
    <source>
        <dbReference type="ARBA" id="ARBA00011299"/>
    </source>
</evidence>
<dbReference type="Gene3D" id="3.40.50.720">
    <property type="entry name" value="NAD(P)-binding Rossmann-like Domain"/>
    <property type="match status" value="2"/>
</dbReference>
<gene>
    <name evidence="19" type="ORF">SUZIE_196665</name>
</gene>
<dbReference type="InterPro" id="IPR020831">
    <property type="entry name" value="GlycerAld/Erythrose_P_DH"/>
</dbReference>
<evidence type="ECO:0000256" key="17">
    <source>
        <dbReference type="SAM" id="MobiDB-lite"/>
    </source>
</evidence>
<dbReference type="InterPro" id="IPR020830">
    <property type="entry name" value="GlycerAld_3-P_DH_AS"/>
</dbReference>
<dbReference type="Proteomes" id="UP001166674">
    <property type="component" value="Unassembled WGS sequence"/>
</dbReference>
<evidence type="ECO:0000256" key="1">
    <source>
        <dbReference type="ARBA" id="ARBA00002614"/>
    </source>
</evidence>
<dbReference type="FunFam" id="3.40.50.720:FF:001161">
    <property type="entry name" value="Glyceraldehyde-3-phosphate dehydrogenase"/>
    <property type="match status" value="1"/>
</dbReference>
<evidence type="ECO:0000256" key="16">
    <source>
        <dbReference type="RuleBase" id="RU000397"/>
    </source>
</evidence>
<dbReference type="InterPro" id="IPR052254">
    <property type="entry name" value="CUL4-DDB1_E3_ligase_receptor"/>
</dbReference>
<keyword evidence="20" id="KW-1185">Reference proteome</keyword>
<comment type="function">
    <text evidence="1">May function as a substrate receptor for CUL4-DDB1 E3 ubiquitin-protein ligase complex.</text>
</comment>
<evidence type="ECO:0000256" key="8">
    <source>
        <dbReference type="ARBA" id="ARBA00022737"/>
    </source>
</evidence>
<keyword evidence="7 15" id="KW-0853">WD repeat</keyword>
<dbReference type="InterPro" id="IPR020829">
    <property type="entry name" value="GlycerAld_3-P_DH_cat"/>
</dbReference>
<evidence type="ECO:0000259" key="18">
    <source>
        <dbReference type="SMART" id="SM00846"/>
    </source>
</evidence>
<dbReference type="EC" id="1.2.1.12" evidence="6"/>
<evidence type="ECO:0000256" key="7">
    <source>
        <dbReference type="ARBA" id="ARBA00022574"/>
    </source>
</evidence>
<evidence type="ECO:0000313" key="19">
    <source>
        <dbReference type="EMBL" id="MBZ3888180.1"/>
    </source>
</evidence>
<dbReference type="SUPFAM" id="SSF50978">
    <property type="entry name" value="WD40 repeat-like"/>
    <property type="match status" value="1"/>
</dbReference>
<feature type="compositionally biased region" description="Polar residues" evidence="17">
    <location>
        <begin position="268"/>
        <end position="281"/>
    </location>
</feature>
<dbReference type="Gene3D" id="3.30.360.10">
    <property type="entry name" value="Dihydrodipicolinate Reductase, domain 2"/>
    <property type="match status" value="1"/>
</dbReference>
<evidence type="ECO:0000256" key="15">
    <source>
        <dbReference type="PROSITE-ProRule" id="PRU00221"/>
    </source>
</evidence>
<dbReference type="PROSITE" id="PS00071">
    <property type="entry name" value="GAPDH"/>
    <property type="match status" value="1"/>
</dbReference>
<evidence type="ECO:0000256" key="6">
    <source>
        <dbReference type="ARBA" id="ARBA00013119"/>
    </source>
</evidence>
<dbReference type="InterPro" id="IPR020828">
    <property type="entry name" value="GlycerAld_3-P_DH_NAD(P)-bd"/>
</dbReference>
<dbReference type="PANTHER" id="PTHR44472:SF1">
    <property type="entry name" value="DDB1 AND CUL4 ASSOCIATED FACTOR 4"/>
    <property type="match status" value="1"/>
</dbReference>
<feature type="domain" description="Glyceraldehyde 3-phosphate dehydrogenase NAD(P) binding" evidence="18">
    <location>
        <begin position="2"/>
        <end position="131"/>
    </location>
</feature>
<evidence type="ECO:0000256" key="10">
    <source>
        <dbReference type="ARBA" id="ARBA00023002"/>
    </source>
</evidence>
<dbReference type="InterPro" id="IPR015943">
    <property type="entry name" value="WD40/YVTN_repeat-like_dom_sf"/>
</dbReference>
<dbReference type="Pfam" id="PF02800">
    <property type="entry name" value="Gp_dh_C"/>
    <property type="match status" value="1"/>
</dbReference>
<dbReference type="EMBL" id="JAATJV010421593">
    <property type="protein sequence ID" value="MBZ3888180.1"/>
    <property type="molecule type" value="Genomic_DNA"/>
</dbReference>
<organism evidence="19 20">
    <name type="scientific">Sciurus carolinensis</name>
    <name type="common">Eastern gray squirrel</name>
    <dbReference type="NCBI Taxonomy" id="30640"/>
    <lineage>
        <taxon>Eukaryota</taxon>
        <taxon>Metazoa</taxon>
        <taxon>Chordata</taxon>
        <taxon>Craniata</taxon>
        <taxon>Vertebrata</taxon>
        <taxon>Euteleostomi</taxon>
        <taxon>Mammalia</taxon>
        <taxon>Eutheria</taxon>
        <taxon>Euarchontoglires</taxon>
        <taxon>Glires</taxon>
        <taxon>Rodentia</taxon>
        <taxon>Sciuromorpha</taxon>
        <taxon>Sciuridae</taxon>
        <taxon>Sciurinae</taxon>
        <taxon>Sciurini</taxon>
        <taxon>Sciurus</taxon>
    </lineage>
</organism>
<name>A0AA41T8Y0_SCICA</name>
<dbReference type="FunFam" id="2.130.10.10:FF:000494">
    <property type="entry name" value="DDB1- and CUL4-associated factor 4 isoform X1"/>
    <property type="match status" value="1"/>
</dbReference>
<evidence type="ECO:0000256" key="3">
    <source>
        <dbReference type="ARBA" id="ARBA00004906"/>
    </source>
</evidence>
<dbReference type="Gene3D" id="2.130.10.10">
    <property type="entry name" value="YVTN repeat-like/Quinoprotein amine dehydrogenase"/>
    <property type="match status" value="1"/>
</dbReference>
<dbReference type="PRINTS" id="PR00078">
    <property type="entry name" value="G3PDHDRGNASE"/>
</dbReference>
<dbReference type="CDD" id="cd05214">
    <property type="entry name" value="GAPDH_I_N"/>
    <property type="match status" value="1"/>
</dbReference>
<feature type="repeat" description="WD" evidence="15">
    <location>
        <begin position="611"/>
        <end position="649"/>
    </location>
</feature>
<dbReference type="PANTHER" id="PTHR44472">
    <property type="entry name" value="DDB1- AND CUL4-ASSOCIATED FACTOR 4-RELATED"/>
    <property type="match status" value="1"/>
</dbReference>
<evidence type="ECO:0000256" key="4">
    <source>
        <dbReference type="ARBA" id="ARBA00007406"/>
    </source>
</evidence>
<feature type="compositionally biased region" description="Low complexity" evidence="17">
    <location>
        <begin position="291"/>
        <end position="304"/>
    </location>
</feature>
<dbReference type="GO" id="GO:0006096">
    <property type="term" value="P:glycolytic process"/>
    <property type="evidence" value="ECO:0007669"/>
    <property type="project" value="UniProtKB-KW"/>
</dbReference>
<comment type="pathway">
    <text evidence="3">Protein modification; protein ubiquitination.</text>
</comment>
<protein>
    <recommendedName>
        <fullName evidence="13">DDB1- and CUL4-associated factor 4</fullName>
        <ecNumber evidence="6">1.2.1.12</ecNumber>
    </recommendedName>
    <alternativeName>
        <fullName evidence="14">WD repeat-containing protein 21A</fullName>
    </alternativeName>
</protein>
<keyword evidence="9" id="KW-0833">Ubl conjugation pathway</keyword>
<comment type="caution">
    <text evidence="19">The sequence shown here is derived from an EMBL/GenBank/DDBJ whole genome shotgun (WGS) entry which is preliminary data.</text>
</comment>
<dbReference type="InterPro" id="IPR036291">
    <property type="entry name" value="NAD(P)-bd_dom_sf"/>
</dbReference>
<evidence type="ECO:0000256" key="14">
    <source>
        <dbReference type="ARBA" id="ARBA00083189"/>
    </source>
</evidence>